<sequence length="90" mass="10374">MGASNWLCNIYDILPERSVPHKMNYFRDHYGVPDLKDSAPSSCWDVSMLPPRSKYELENLRCGNFAIKVNSSDVRTTVFLKLTYESRALN</sequence>
<evidence type="ECO:0000313" key="1">
    <source>
        <dbReference type="EMBL" id="CDW17730.1"/>
    </source>
</evidence>
<name>A0A0K2SW35_LEPSM</name>
<dbReference type="EMBL" id="HACA01000369">
    <property type="protein sequence ID" value="CDW17730.1"/>
    <property type="molecule type" value="Transcribed_RNA"/>
</dbReference>
<organism evidence="1">
    <name type="scientific">Lepeophtheirus salmonis</name>
    <name type="common">Salmon louse</name>
    <name type="synonym">Caligus salmonis</name>
    <dbReference type="NCBI Taxonomy" id="72036"/>
    <lineage>
        <taxon>Eukaryota</taxon>
        <taxon>Metazoa</taxon>
        <taxon>Ecdysozoa</taxon>
        <taxon>Arthropoda</taxon>
        <taxon>Crustacea</taxon>
        <taxon>Multicrustacea</taxon>
        <taxon>Hexanauplia</taxon>
        <taxon>Copepoda</taxon>
        <taxon>Siphonostomatoida</taxon>
        <taxon>Caligidae</taxon>
        <taxon>Lepeophtheirus</taxon>
    </lineage>
</organism>
<proteinExistence type="predicted"/>
<dbReference type="EMBL" id="HACA01000368">
    <property type="protein sequence ID" value="CDW17729.1"/>
    <property type="molecule type" value="Transcribed_RNA"/>
</dbReference>
<protein>
    <submittedName>
        <fullName evidence="1">Uncharacterized protein</fullName>
    </submittedName>
</protein>
<reference evidence="1" key="1">
    <citation type="submission" date="2014-05" db="EMBL/GenBank/DDBJ databases">
        <authorList>
            <person name="Chronopoulou M."/>
        </authorList>
    </citation>
    <scope>NUCLEOTIDE SEQUENCE</scope>
    <source>
        <tissue evidence="1">Whole organism</tissue>
    </source>
</reference>
<dbReference type="AlphaFoldDB" id="A0A0K2SW35"/>
<accession>A0A0K2SW35</accession>